<evidence type="ECO:0000256" key="1">
    <source>
        <dbReference type="SAM" id="MobiDB-lite"/>
    </source>
</evidence>
<sequence>MALTEKEQKAIQSLLVDMVAVVPPLNIAMGIKDITSVGWDLYRKNYKNKEEENALKVELILGTICLIPGVGAPVRTTFKQLIRNPDVYAPLMFEIITLIIEKANVQLKKNGIQPIAFNPEELLSQMIDTVGLKSYLEQGRQAALKSAKDSVFGRWFDVSGTINTCFDFLGSNLISCIQLLRPHILGAITKSKARVNNSAMHRIPDKNTPKAQQNTPKAQEKSGQDRPTKTVSAGKMKERIQTAYPKLANSFGGGVGEHIADYYCLETLGWGKGNWVRHDEHTNGKWKAGADTRKLNDRGKLKKLQPIGNDIGIDGFWKANPATNGGKPYAVVEAKASMSHMGQQSNLAKMMGVLAAKENGKHVVQMSHNWIEPRLEKLLLGMPVAVKADLGSDPNKRKLKYRRHIVFTALHLPETDGWKHAEALLDRHDESKHRSHKPTKHINNEREVDAVIRMARNNAEAAEKRHKADKKSGKSK</sequence>
<feature type="region of interest" description="Disordered" evidence="1">
    <location>
        <begin position="428"/>
        <end position="449"/>
    </location>
</feature>
<protein>
    <submittedName>
        <fullName evidence="2">Uncharacterized protein</fullName>
    </submittedName>
</protein>
<name>A0A378X6V7_9NEIS</name>
<feature type="region of interest" description="Disordered" evidence="1">
    <location>
        <begin position="200"/>
        <end position="235"/>
    </location>
</feature>
<evidence type="ECO:0000313" key="2">
    <source>
        <dbReference type="EMBL" id="SUA48882.1"/>
    </source>
</evidence>
<dbReference type="EMBL" id="UGRS01000003">
    <property type="protein sequence ID" value="SUA48882.1"/>
    <property type="molecule type" value="Genomic_DNA"/>
</dbReference>
<dbReference type="AlphaFoldDB" id="A0A378X6V7"/>
<evidence type="ECO:0000313" key="3">
    <source>
        <dbReference type="Proteomes" id="UP000254055"/>
    </source>
</evidence>
<feature type="compositionally biased region" description="Basic residues" evidence="1">
    <location>
        <begin position="464"/>
        <end position="476"/>
    </location>
</feature>
<organism evidence="2 3">
    <name type="scientific">Neisseria zoodegmatis</name>
    <dbReference type="NCBI Taxonomy" id="326523"/>
    <lineage>
        <taxon>Bacteria</taxon>
        <taxon>Pseudomonadati</taxon>
        <taxon>Pseudomonadota</taxon>
        <taxon>Betaproteobacteria</taxon>
        <taxon>Neisseriales</taxon>
        <taxon>Neisseriaceae</taxon>
        <taxon>Neisseria</taxon>
    </lineage>
</organism>
<feature type="compositionally biased region" description="Basic and acidic residues" evidence="1">
    <location>
        <begin position="218"/>
        <end position="228"/>
    </location>
</feature>
<reference evidence="2 3" key="1">
    <citation type="submission" date="2018-06" db="EMBL/GenBank/DDBJ databases">
        <authorList>
            <consortium name="Pathogen Informatics"/>
            <person name="Doyle S."/>
        </authorList>
    </citation>
    <scope>NUCLEOTIDE SEQUENCE [LARGE SCALE GENOMIC DNA]</scope>
    <source>
        <strain evidence="2 3">NCTC12229</strain>
    </source>
</reference>
<proteinExistence type="predicted"/>
<dbReference type="Proteomes" id="UP000254055">
    <property type="component" value="Unassembled WGS sequence"/>
</dbReference>
<feature type="region of interest" description="Disordered" evidence="1">
    <location>
        <begin position="457"/>
        <end position="476"/>
    </location>
</feature>
<gene>
    <name evidence="2" type="ORF">NCTC12229_02306</name>
</gene>
<accession>A0A378X6V7</accession>